<dbReference type="GO" id="GO:0003677">
    <property type="term" value="F:DNA binding"/>
    <property type="evidence" value="ECO:0007669"/>
    <property type="project" value="UniProtKB-KW"/>
</dbReference>
<feature type="domain" description="HTH arsR-type" evidence="4">
    <location>
        <begin position="1"/>
        <end position="95"/>
    </location>
</feature>
<dbReference type="InterPro" id="IPR051081">
    <property type="entry name" value="HTH_MetalResp_TranReg"/>
</dbReference>
<gene>
    <name evidence="5" type="ORF">J0J69_01390</name>
    <name evidence="6" type="ORF">J0J70_07635</name>
</gene>
<evidence type="ECO:0000313" key="6">
    <source>
        <dbReference type="EMBL" id="UUF07505.1"/>
    </source>
</evidence>
<accession>A0A9Q9CF91</accession>
<evidence type="ECO:0000256" key="1">
    <source>
        <dbReference type="ARBA" id="ARBA00023015"/>
    </source>
</evidence>
<dbReference type="PRINTS" id="PR00778">
    <property type="entry name" value="HTHARSR"/>
</dbReference>
<dbReference type="SUPFAM" id="SSF46785">
    <property type="entry name" value="Winged helix' DNA-binding domain"/>
    <property type="match status" value="1"/>
</dbReference>
<evidence type="ECO:0000313" key="8">
    <source>
        <dbReference type="Proteomes" id="UP001058072"/>
    </source>
</evidence>
<keyword evidence="3" id="KW-0804">Transcription</keyword>
<protein>
    <submittedName>
        <fullName evidence="6">Winged helix-turn-helix transcriptional regulator</fullName>
    </submittedName>
</protein>
<proteinExistence type="predicted"/>
<dbReference type="PANTHER" id="PTHR33154">
    <property type="entry name" value="TRANSCRIPTIONAL REGULATOR, ARSR FAMILY"/>
    <property type="match status" value="1"/>
</dbReference>
<dbReference type="Proteomes" id="UP001058016">
    <property type="component" value="Chromosome"/>
</dbReference>
<dbReference type="NCBIfam" id="NF033788">
    <property type="entry name" value="HTH_metalloreg"/>
    <property type="match status" value="1"/>
</dbReference>
<dbReference type="InterPro" id="IPR011991">
    <property type="entry name" value="ArsR-like_HTH"/>
</dbReference>
<dbReference type="CDD" id="cd00090">
    <property type="entry name" value="HTH_ARSR"/>
    <property type="match status" value="1"/>
</dbReference>
<dbReference type="Gene3D" id="1.10.10.10">
    <property type="entry name" value="Winged helix-like DNA-binding domain superfamily/Winged helix DNA-binding domain"/>
    <property type="match status" value="1"/>
</dbReference>
<dbReference type="InterPro" id="IPR001845">
    <property type="entry name" value="HTH_ArsR_DNA-bd_dom"/>
</dbReference>
<evidence type="ECO:0000259" key="4">
    <source>
        <dbReference type="PROSITE" id="PS50987"/>
    </source>
</evidence>
<dbReference type="AlphaFoldDB" id="A0A9Q9CF91"/>
<dbReference type="GO" id="GO:0003700">
    <property type="term" value="F:DNA-binding transcription factor activity"/>
    <property type="evidence" value="ECO:0007669"/>
    <property type="project" value="InterPro"/>
</dbReference>
<dbReference type="SMART" id="SM00418">
    <property type="entry name" value="HTH_ARSR"/>
    <property type="match status" value="1"/>
</dbReference>
<keyword evidence="1" id="KW-0805">Transcription regulation</keyword>
<name>A0A9Q9CF91_9FIRM</name>
<dbReference type="PROSITE" id="PS50987">
    <property type="entry name" value="HTH_ARSR_2"/>
    <property type="match status" value="1"/>
</dbReference>
<dbReference type="InterPro" id="IPR036390">
    <property type="entry name" value="WH_DNA-bd_sf"/>
</dbReference>
<sequence>MTYVDVLKALADEKRLQIMCLLMQGTKCVCEIEPALEISQSSTSKHLIKLKQAGLIQSTKRGQWVHYYIPENVFIRYPFVAQLIQEVSEQSAHHKERME</sequence>
<dbReference type="RefSeq" id="WP_055242256.1">
    <property type="nucleotide sequence ID" value="NZ_CP071249.1"/>
</dbReference>
<evidence type="ECO:0000313" key="7">
    <source>
        <dbReference type="Proteomes" id="UP001058016"/>
    </source>
</evidence>
<keyword evidence="7" id="KW-1185">Reference proteome</keyword>
<keyword evidence="2" id="KW-0238">DNA-binding</keyword>
<dbReference type="InterPro" id="IPR036388">
    <property type="entry name" value="WH-like_DNA-bd_sf"/>
</dbReference>
<dbReference type="Proteomes" id="UP001058072">
    <property type="component" value="Chromosome"/>
</dbReference>
<dbReference type="EMBL" id="CP071250">
    <property type="protein sequence ID" value="UUF07505.1"/>
    <property type="molecule type" value="Genomic_DNA"/>
</dbReference>
<reference evidence="6 7" key="1">
    <citation type="submission" date="2021-03" db="EMBL/GenBank/DDBJ databases">
        <title>Comparative Genomics and Metabolomics in the genus Turicibacter.</title>
        <authorList>
            <person name="Maki J."/>
            <person name="Looft T."/>
        </authorList>
    </citation>
    <scope>NUCLEOTIDE SEQUENCE</scope>
    <source>
        <strain evidence="6">ISU324</strain>
        <strain evidence="5 7">MMM721</strain>
    </source>
</reference>
<evidence type="ECO:0000256" key="2">
    <source>
        <dbReference type="ARBA" id="ARBA00023125"/>
    </source>
</evidence>
<dbReference type="Pfam" id="PF01022">
    <property type="entry name" value="HTH_5"/>
    <property type="match status" value="1"/>
</dbReference>
<evidence type="ECO:0000313" key="5">
    <source>
        <dbReference type="EMBL" id="UUF06273.1"/>
    </source>
</evidence>
<evidence type="ECO:0000256" key="3">
    <source>
        <dbReference type="ARBA" id="ARBA00023163"/>
    </source>
</evidence>
<organism evidence="6 8">
    <name type="scientific">Turicibacter bilis</name>
    <dbReference type="NCBI Taxonomy" id="2735723"/>
    <lineage>
        <taxon>Bacteria</taxon>
        <taxon>Bacillati</taxon>
        <taxon>Bacillota</taxon>
        <taxon>Erysipelotrichia</taxon>
        <taxon>Erysipelotrichales</taxon>
        <taxon>Turicibacteraceae</taxon>
        <taxon>Turicibacter</taxon>
    </lineage>
</organism>
<dbReference type="EMBL" id="CP071249">
    <property type="protein sequence ID" value="UUF06273.1"/>
    <property type="molecule type" value="Genomic_DNA"/>
</dbReference>
<dbReference type="PANTHER" id="PTHR33154:SF18">
    <property type="entry name" value="ARSENICAL RESISTANCE OPERON REPRESSOR"/>
    <property type="match status" value="1"/>
</dbReference>